<dbReference type="Pfam" id="PF07841">
    <property type="entry name" value="DM4_12"/>
    <property type="match status" value="1"/>
</dbReference>
<evidence type="ECO:0000313" key="1">
    <source>
        <dbReference type="Proteomes" id="UP000694925"/>
    </source>
</evidence>
<proteinExistence type="predicted"/>
<reference evidence="2" key="1">
    <citation type="submission" date="2025-08" db="UniProtKB">
        <authorList>
            <consortium name="RefSeq"/>
        </authorList>
    </citation>
    <scope>IDENTIFICATION</scope>
    <source>
        <tissue evidence="2">Whole body</tissue>
    </source>
</reference>
<organism evidence="1 2">
    <name type="scientific">Ceratina calcarata</name>
    <dbReference type="NCBI Taxonomy" id="156304"/>
    <lineage>
        <taxon>Eukaryota</taxon>
        <taxon>Metazoa</taxon>
        <taxon>Ecdysozoa</taxon>
        <taxon>Arthropoda</taxon>
        <taxon>Hexapoda</taxon>
        <taxon>Insecta</taxon>
        <taxon>Pterygota</taxon>
        <taxon>Neoptera</taxon>
        <taxon>Endopterygota</taxon>
        <taxon>Hymenoptera</taxon>
        <taxon>Apocrita</taxon>
        <taxon>Aculeata</taxon>
        <taxon>Apoidea</taxon>
        <taxon>Anthophila</taxon>
        <taxon>Apidae</taxon>
        <taxon>Ceratina</taxon>
        <taxon>Zadontomerus</taxon>
    </lineage>
</organism>
<evidence type="ECO:0000313" key="2">
    <source>
        <dbReference type="RefSeq" id="XP_017886550.1"/>
    </source>
</evidence>
<feature type="non-terminal residue" evidence="2">
    <location>
        <position position="136"/>
    </location>
</feature>
<name>A0AAJ7J889_9HYME</name>
<dbReference type="GeneID" id="108628858"/>
<protein>
    <submittedName>
        <fullName evidence="2">Uncharacterized protein LOC108628858</fullName>
    </submittedName>
</protein>
<accession>A0AAJ7J889</accession>
<dbReference type="Proteomes" id="UP000694925">
    <property type="component" value="Unplaced"/>
</dbReference>
<dbReference type="AlphaFoldDB" id="A0AAJ7J889"/>
<dbReference type="PANTHER" id="PTHR21398:SF21">
    <property type="entry name" value="AGAP004005-PA"/>
    <property type="match status" value="1"/>
</dbReference>
<sequence length="136" mass="15211">MRHAPPIDPSNSFEDRENLILGLGLPMEVDVSLIIGYVVKFNYVLPYNASYFTEPYVRYDRSISTGVEANENDEPEPDNQARVITRWEIYEILESILAGDSQSGKACLLKAICEASTTPFHGVHGLTSQLIHLLLT</sequence>
<dbReference type="PANTHER" id="PTHR21398">
    <property type="entry name" value="AGAP007094-PA"/>
    <property type="match status" value="1"/>
</dbReference>
<keyword evidence="1" id="KW-1185">Reference proteome</keyword>
<dbReference type="RefSeq" id="XP_017886550.1">
    <property type="nucleotide sequence ID" value="XM_018031061.1"/>
</dbReference>
<dbReference type="InterPro" id="IPR006631">
    <property type="entry name" value="DM4_12"/>
</dbReference>
<dbReference type="KEGG" id="ccal:108628858"/>
<gene>
    <name evidence="2" type="primary">LOC108628858</name>
</gene>